<dbReference type="GO" id="GO:0008283">
    <property type="term" value="P:cell population proliferation"/>
    <property type="evidence" value="ECO:0007669"/>
    <property type="project" value="InterPro"/>
</dbReference>
<dbReference type="GO" id="GO:0006974">
    <property type="term" value="P:DNA damage response"/>
    <property type="evidence" value="ECO:0007669"/>
    <property type="project" value="InterPro"/>
</dbReference>
<evidence type="ECO:0000313" key="4">
    <source>
        <dbReference type="Ensembl" id="ENSSPAP00000017726.1"/>
    </source>
</evidence>
<reference evidence="4" key="1">
    <citation type="submission" date="2023-09" db="UniProtKB">
        <authorList>
            <consortium name="Ensembl"/>
        </authorList>
    </citation>
    <scope>IDENTIFICATION</scope>
</reference>
<dbReference type="PROSITE" id="PS51257">
    <property type="entry name" value="PROKAR_LIPOPROTEIN"/>
    <property type="match status" value="1"/>
</dbReference>
<accession>A0A3B5ABH3</accession>
<evidence type="ECO:0000256" key="2">
    <source>
        <dbReference type="ARBA" id="ARBA00022490"/>
    </source>
</evidence>
<dbReference type="InterPro" id="IPR011989">
    <property type="entry name" value="ARM-like"/>
</dbReference>
<protein>
    <submittedName>
        <fullName evidence="4">BRCA1-associated ATM activator 1</fullName>
    </submittedName>
</protein>
<sequence>MDRECVSLLPRVCEVLAPSTWLMSSCLCGSLLEACPCLLGFISTVVHNTALDPSILSFTLKLAGLVAVTEDGFKALQECSVLDLVFNLQRWQEAGLWEDPCIRIGWIQGLRAMLQHPKALSFFVQPLLQLQTDTSLFVASAANQMLAYVLVFCQSVSSVGSVPMETNQDYTAVVTAILEYLKKSLVPKENTQLHQSVQILKVLALLLAQTRPPLWDKLLQTVVDSVEELLTADYSQLTLPLMDVILERFSMVEQLKSKTSCISVICVCLTNTPQISLTVSVGGESSRENAGCISHAQRHYSASLPQAADCLPCPPALTVTAVLSLLRLCGGDSSSSSAGCSQVYTNVIGSGKVQKCALEALAALSGSPGKTAYVICGFNRDDIVRVSLSDLVKVVRKRACDMRWEVRDSTVEFLGHLAGVNACQTSPGEVTDASEALLGGCCCTTPLFKEALQDPESYVRASAVSALAQTLAQSWQQGAAETQEQTEIVNRLLEILSEDTEGFARRAVVRYFIAWFSSRSSHSSPSPPTSSSLLMQSVRSVLSQGSADLDWEVKVHTLELAELLLDEAFSEDVDSDLVGVLNSLVERGVISALLSGLVDCDRPVALKACRLLVTLRQTILAMRSQAKEADEEKSYNRADVVVSDDCGEAGEEAVGAECHTLPVSVCQVLRSLDLDERLDILTQSSDHVHNSPLSLLQDILTASAAHTRPNVQPGQEVIVDCY</sequence>
<dbReference type="GO" id="GO:0005634">
    <property type="term" value="C:nucleus"/>
    <property type="evidence" value="ECO:0007669"/>
    <property type="project" value="TreeGrafter"/>
</dbReference>
<dbReference type="SUPFAM" id="SSF48371">
    <property type="entry name" value="ARM repeat"/>
    <property type="match status" value="1"/>
</dbReference>
<dbReference type="PANTHER" id="PTHR21331:SF2">
    <property type="entry name" value="BRCA1-ASSOCIATED ATM ACTIVATOR 1"/>
    <property type="match status" value="1"/>
</dbReference>
<dbReference type="AlphaFoldDB" id="A0A3B5ABH3"/>
<dbReference type="InterPro" id="IPR016024">
    <property type="entry name" value="ARM-type_fold"/>
</dbReference>
<proteinExistence type="inferred from homology"/>
<keyword evidence="2" id="KW-0963">Cytoplasm</keyword>
<comment type="similarity">
    <text evidence="3">Belongs to the BRAT1 family.</text>
</comment>
<evidence type="ECO:0000256" key="3">
    <source>
        <dbReference type="ARBA" id="ARBA00061308"/>
    </source>
</evidence>
<name>A0A3B5ABH3_9TELE</name>
<dbReference type="Ensembl" id="ENSSPAT00000018000.1">
    <property type="protein sequence ID" value="ENSSPAP00000017726.1"/>
    <property type="gene ID" value="ENSSPAG00000013370.1"/>
</dbReference>
<dbReference type="STRING" id="144197.ENSSPAP00000017726"/>
<dbReference type="Gene3D" id="1.25.10.10">
    <property type="entry name" value="Leucine-rich Repeat Variant"/>
    <property type="match status" value="1"/>
</dbReference>
<dbReference type="InterPro" id="IPR038904">
    <property type="entry name" value="BRAT1"/>
</dbReference>
<dbReference type="GO" id="GO:0005737">
    <property type="term" value="C:cytoplasm"/>
    <property type="evidence" value="ECO:0007669"/>
    <property type="project" value="UniProtKB-SubCell"/>
</dbReference>
<comment type="subcellular location">
    <subcellularLocation>
        <location evidence="1">Cytoplasm</location>
    </subcellularLocation>
</comment>
<dbReference type="PANTHER" id="PTHR21331">
    <property type="entry name" value="BRCA1-ASSOCIATED ATM ACTIVATOR 1"/>
    <property type="match status" value="1"/>
</dbReference>
<dbReference type="GeneTree" id="ENSGT00390000017551"/>
<evidence type="ECO:0000256" key="1">
    <source>
        <dbReference type="ARBA" id="ARBA00004496"/>
    </source>
</evidence>
<organism evidence="4">
    <name type="scientific">Stegastes partitus</name>
    <name type="common">bicolor damselfish</name>
    <dbReference type="NCBI Taxonomy" id="144197"/>
    <lineage>
        <taxon>Eukaryota</taxon>
        <taxon>Metazoa</taxon>
        <taxon>Chordata</taxon>
        <taxon>Craniata</taxon>
        <taxon>Vertebrata</taxon>
        <taxon>Euteleostomi</taxon>
        <taxon>Actinopterygii</taxon>
        <taxon>Neopterygii</taxon>
        <taxon>Teleostei</taxon>
        <taxon>Neoteleostei</taxon>
        <taxon>Acanthomorphata</taxon>
        <taxon>Ovalentaria</taxon>
        <taxon>Pomacentridae</taxon>
        <taxon>Stegastes</taxon>
    </lineage>
</organism>